<evidence type="ECO:0000256" key="1">
    <source>
        <dbReference type="SAM" id="SignalP"/>
    </source>
</evidence>
<feature type="non-terminal residue" evidence="2">
    <location>
        <position position="246"/>
    </location>
</feature>
<dbReference type="Proteomes" id="UP001556040">
    <property type="component" value="Unassembled WGS sequence"/>
</dbReference>
<keyword evidence="1" id="KW-0732">Signal</keyword>
<dbReference type="GO" id="GO:0016798">
    <property type="term" value="F:hydrolase activity, acting on glycosyl bonds"/>
    <property type="evidence" value="ECO:0007669"/>
    <property type="project" value="UniProtKB-KW"/>
</dbReference>
<dbReference type="EC" id="3.2.1.-" evidence="2"/>
<accession>A0ABV3Q9I2</accession>
<keyword evidence="3" id="KW-1185">Reference proteome</keyword>
<dbReference type="EMBL" id="JBFMIA010000048">
    <property type="protein sequence ID" value="MEW9503408.1"/>
    <property type="molecule type" value="Genomic_DNA"/>
</dbReference>
<protein>
    <submittedName>
        <fullName evidence="2">Sialidase family protein</fullName>
        <ecNumber evidence="2">3.2.1.-</ecNumber>
    </submittedName>
</protein>
<gene>
    <name evidence="2" type="ORF">AB1471_16710</name>
</gene>
<evidence type="ECO:0000313" key="2">
    <source>
        <dbReference type="EMBL" id="MEW9503408.1"/>
    </source>
</evidence>
<feature type="signal peptide" evidence="1">
    <location>
        <begin position="1"/>
        <end position="24"/>
    </location>
</feature>
<feature type="chain" id="PRO_5046673066" evidence="1">
    <location>
        <begin position="25"/>
        <end position="246"/>
    </location>
</feature>
<comment type="caution">
    <text evidence="2">The sequence shown here is derived from an EMBL/GenBank/DDBJ whole genome shotgun (WGS) entry which is preliminary data.</text>
</comment>
<keyword evidence="2" id="KW-0378">Hydrolase</keyword>
<reference evidence="2 3" key="1">
    <citation type="journal article" date="1979" name="Int. J. Syst. Evol. Microbiol.">
        <title>Bacillus globisporus subsp. marinus subsp. nov.</title>
        <authorList>
            <person name="Liu H."/>
        </authorList>
    </citation>
    <scope>NUCLEOTIDE SEQUENCE [LARGE SCALE GENOMIC DNA]</scope>
    <source>
        <strain evidence="2 3">DSM 1297</strain>
    </source>
</reference>
<keyword evidence="2" id="KW-0326">Glycosidase</keyword>
<dbReference type="RefSeq" id="WP_367780893.1">
    <property type="nucleotide sequence ID" value="NZ_JBFMIA010000048.1"/>
</dbReference>
<name>A0ABV3Q9I2_9BACL</name>
<sequence>MKMFIKLFFSLLLMVSIFTETSYAKDEIEIQSNVADFYSYGKNPSITKLDNGLVISMVEGQTTDFLYYQLGEEKKGRVEWSDDQIQYAIGKEPSVTILGNGDVLTTYELRRPGTIERIDLYYSIGRYKDGKINWYSKDNLLIRDSWNASITTLSNGKVILSAQKALYDRMDYGIGYQVGNFDEDKGEMTWSESHLFDNGVDPSMEQLDNGYILTVYETGVVDYENEGDFKHRGTGELNYKIGIINE</sequence>
<proteinExistence type="predicted"/>
<evidence type="ECO:0000313" key="3">
    <source>
        <dbReference type="Proteomes" id="UP001556040"/>
    </source>
</evidence>
<dbReference type="CDD" id="cd15482">
    <property type="entry name" value="Sialidase_non-viral"/>
    <property type="match status" value="1"/>
</dbReference>
<organism evidence="2 3">
    <name type="scientific">Jeotgalibacillus marinus</name>
    <dbReference type="NCBI Taxonomy" id="86667"/>
    <lineage>
        <taxon>Bacteria</taxon>
        <taxon>Bacillati</taxon>
        <taxon>Bacillota</taxon>
        <taxon>Bacilli</taxon>
        <taxon>Bacillales</taxon>
        <taxon>Caryophanaceae</taxon>
        <taxon>Jeotgalibacillus</taxon>
    </lineage>
</organism>